<dbReference type="Proteomes" id="UP001501442">
    <property type="component" value="Unassembled WGS sequence"/>
</dbReference>
<dbReference type="InterPro" id="IPR015011">
    <property type="entry name" value="Threonyl-tRNA_syn_edit_dom_arc"/>
</dbReference>
<dbReference type="Pfam" id="PF08915">
    <property type="entry name" value="tRNA-Thr_ED"/>
    <property type="match status" value="1"/>
</dbReference>
<comment type="caution">
    <text evidence="2">The sequence shown here is derived from an EMBL/GenBank/DDBJ whole genome shotgun (WGS) entry which is preliminary data.</text>
</comment>
<proteinExistence type="predicted"/>
<name>A0ABP8ULI3_9ACTN</name>
<evidence type="ECO:0000313" key="3">
    <source>
        <dbReference type="Proteomes" id="UP001501442"/>
    </source>
</evidence>
<dbReference type="InterPro" id="IPR023509">
    <property type="entry name" value="DTD-like_sf"/>
</dbReference>
<dbReference type="EMBL" id="BAABHK010000011">
    <property type="protein sequence ID" value="GAA4632944.1"/>
    <property type="molecule type" value="Genomic_DNA"/>
</dbReference>
<dbReference type="RefSeq" id="WP_345436231.1">
    <property type="nucleotide sequence ID" value="NZ_BAABHK010000011.1"/>
</dbReference>
<organism evidence="2 3">
    <name type="scientific">Actinoallomurus vinaceus</name>
    <dbReference type="NCBI Taxonomy" id="1080074"/>
    <lineage>
        <taxon>Bacteria</taxon>
        <taxon>Bacillati</taxon>
        <taxon>Actinomycetota</taxon>
        <taxon>Actinomycetes</taxon>
        <taxon>Streptosporangiales</taxon>
        <taxon>Thermomonosporaceae</taxon>
        <taxon>Actinoallomurus</taxon>
    </lineage>
</organism>
<dbReference type="Gene3D" id="3.50.80.10">
    <property type="entry name" value="D-tyrosyl-tRNA(Tyr) deacylase"/>
    <property type="match status" value="1"/>
</dbReference>
<protein>
    <recommendedName>
        <fullName evidence="1">Threonyl-tRNA synthetase editing domain-containing protein</fullName>
    </recommendedName>
</protein>
<evidence type="ECO:0000259" key="1">
    <source>
        <dbReference type="Pfam" id="PF08915"/>
    </source>
</evidence>
<accession>A0ABP8ULI3</accession>
<evidence type="ECO:0000313" key="2">
    <source>
        <dbReference type="EMBL" id="GAA4632944.1"/>
    </source>
</evidence>
<sequence>MKILCLECRTAEYALEYPTQASAEVDHAMPPPLAWDNCLLLLVAVEPGDLAKIRHAAKAIRRVLRKTDAKSVVINAFAHLSHTLASPEESHQAIADLRDRLTESVLCQVEMTPFGWQKSFKLDVLGNTGSQRFIHI</sequence>
<gene>
    <name evidence="2" type="ORF">GCM10023196_068510</name>
</gene>
<feature type="domain" description="Threonyl-tRNA synthetase editing" evidence="1">
    <location>
        <begin position="1"/>
        <end position="131"/>
    </location>
</feature>
<keyword evidence="3" id="KW-1185">Reference proteome</keyword>
<reference evidence="3" key="1">
    <citation type="journal article" date="2019" name="Int. J. Syst. Evol. Microbiol.">
        <title>The Global Catalogue of Microorganisms (GCM) 10K type strain sequencing project: providing services to taxonomists for standard genome sequencing and annotation.</title>
        <authorList>
            <consortium name="The Broad Institute Genomics Platform"/>
            <consortium name="The Broad Institute Genome Sequencing Center for Infectious Disease"/>
            <person name="Wu L."/>
            <person name="Ma J."/>
        </authorList>
    </citation>
    <scope>NUCLEOTIDE SEQUENCE [LARGE SCALE GENOMIC DNA]</scope>
    <source>
        <strain evidence="3">JCM 17939</strain>
    </source>
</reference>